<organism evidence="1 2">
    <name type="scientific">Aeromicrobium terrae</name>
    <dbReference type="NCBI Taxonomy" id="2498846"/>
    <lineage>
        <taxon>Bacteria</taxon>
        <taxon>Bacillati</taxon>
        <taxon>Actinomycetota</taxon>
        <taxon>Actinomycetes</taxon>
        <taxon>Propionibacteriales</taxon>
        <taxon>Nocardioidaceae</taxon>
        <taxon>Aeromicrobium</taxon>
    </lineage>
</organism>
<keyword evidence="2" id="KW-1185">Reference proteome</keyword>
<accession>A0A5C8NC22</accession>
<dbReference type="Gene3D" id="1.10.10.10">
    <property type="entry name" value="Winged helix-like DNA-binding domain superfamily/Winged helix DNA-binding domain"/>
    <property type="match status" value="1"/>
</dbReference>
<proteinExistence type="predicted"/>
<evidence type="ECO:0000313" key="2">
    <source>
        <dbReference type="Proteomes" id="UP000321571"/>
    </source>
</evidence>
<evidence type="ECO:0000313" key="1">
    <source>
        <dbReference type="EMBL" id="TXL56599.1"/>
    </source>
</evidence>
<dbReference type="EMBL" id="VDUX01000009">
    <property type="protein sequence ID" value="TXL56599.1"/>
    <property type="molecule type" value="Genomic_DNA"/>
</dbReference>
<dbReference type="Proteomes" id="UP000321571">
    <property type="component" value="Unassembled WGS sequence"/>
</dbReference>
<dbReference type="InterPro" id="IPR036388">
    <property type="entry name" value="WH-like_DNA-bd_sf"/>
</dbReference>
<dbReference type="InterPro" id="IPR036390">
    <property type="entry name" value="WH_DNA-bd_sf"/>
</dbReference>
<dbReference type="AlphaFoldDB" id="A0A5C8NC22"/>
<dbReference type="SUPFAM" id="SSF46785">
    <property type="entry name" value="Winged helix' DNA-binding domain"/>
    <property type="match status" value="1"/>
</dbReference>
<dbReference type="OrthoDB" id="3399802at2"/>
<protein>
    <submittedName>
        <fullName evidence="1">Transcriptional regulator</fullName>
    </submittedName>
</protein>
<dbReference type="RefSeq" id="WP_147687661.1">
    <property type="nucleotide sequence ID" value="NZ_VDUX01000009.1"/>
</dbReference>
<comment type="caution">
    <text evidence="1">The sequence shown here is derived from an EMBL/GenBank/DDBJ whole genome shotgun (WGS) entry which is preliminary data.</text>
</comment>
<sequence>MSSFPERVAGIGALADPLRRDLYLFICAQDHAVSRDEAADAVDVPLHKAKFHLDRLAADGLLDVEYARLSGRSGPGAGRPSKLYRRSATEISVSLPEREYELAGRLMAEAIAASSRDGSPVLDALVTVASEHGRVLGRAAREDATAGDALGIACAALAANGYEPRAESGSVTLANCPFHSLAESHTDLVCRMNLALVEGVVDGVGADDVDAQLDPADGRCCVVLAERTR</sequence>
<reference evidence="1 2" key="1">
    <citation type="submission" date="2019-06" db="EMBL/GenBank/DDBJ databases">
        <title>Aeromicrobium sp. nov., isolated from a maize field.</title>
        <authorList>
            <person name="Lin S.-Y."/>
            <person name="Tsai C.-F."/>
            <person name="Young C.-C."/>
        </authorList>
    </citation>
    <scope>NUCLEOTIDE SEQUENCE [LARGE SCALE GENOMIC DNA]</scope>
    <source>
        <strain evidence="1 2">CC-CFT486</strain>
    </source>
</reference>
<dbReference type="Pfam" id="PF12840">
    <property type="entry name" value="HTH_20"/>
    <property type="match status" value="1"/>
</dbReference>
<gene>
    <name evidence="1" type="ORF">FHP06_15185</name>
</gene>
<name>A0A5C8NC22_9ACTN</name>